<dbReference type="PANTHER" id="PTHR33236:SF5">
    <property type="entry name" value="CUB DOMAIN-CONTAINING PROTEIN"/>
    <property type="match status" value="1"/>
</dbReference>
<dbReference type="Pfam" id="PF26080">
    <property type="entry name" value="CUB_animal"/>
    <property type="match status" value="1"/>
</dbReference>
<feature type="compositionally biased region" description="Acidic residues" evidence="3">
    <location>
        <begin position="515"/>
        <end position="524"/>
    </location>
</feature>
<keyword evidence="1" id="KW-1015">Disulfide bond</keyword>
<comment type="caution">
    <text evidence="2">Lacks conserved residue(s) required for the propagation of feature annotation.</text>
</comment>
<reference evidence="5" key="1">
    <citation type="submission" date="2021-06" db="EMBL/GenBank/DDBJ databases">
        <authorList>
            <person name="Hodson N. C."/>
            <person name="Mongue J. A."/>
            <person name="Jaron S. K."/>
        </authorList>
    </citation>
    <scope>NUCLEOTIDE SEQUENCE</scope>
</reference>
<organism evidence="5 6">
    <name type="scientific">Allacma fusca</name>
    <dbReference type="NCBI Taxonomy" id="39272"/>
    <lineage>
        <taxon>Eukaryota</taxon>
        <taxon>Metazoa</taxon>
        <taxon>Ecdysozoa</taxon>
        <taxon>Arthropoda</taxon>
        <taxon>Hexapoda</taxon>
        <taxon>Collembola</taxon>
        <taxon>Symphypleona</taxon>
        <taxon>Sminthuridae</taxon>
        <taxon>Allacma</taxon>
    </lineage>
</organism>
<evidence type="ECO:0000256" key="2">
    <source>
        <dbReference type="PROSITE-ProRule" id="PRU00059"/>
    </source>
</evidence>
<dbReference type="InterPro" id="IPR058698">
    <property type="entry name" value="CUB_metazoa"/>
</dbReference>
<comment type="caution">
    <text evidence="5">The sequence shown here is derived from an EMBL/GenBank/DDBJ whole genome shotgun (WGS) entry which is preliminary data.</text>
</comment>
<evidence type="ECO:0000313" key="5">
    <source>
        <dbReference type="EMBL" id="CAG7678708.1"/>
    </source>
</evidence>
<dbReference type="InterPro" id="IPR000859">
    <property type="entry name" value="CUB_dom"/>
</dbReference>
<dbReference type="AlphaFoldDB" id="A0A8J2JPB1"/>
<evidence type="ECO:0000259" key="4">
    <source>
        <dbReference type="PROSITE" id="PS01180"/>
    </source>
</evidence>
<dbReference type="EMBL" id="CAJVCH010015205">
    <property type="protein sequence ID" value="CAG7678708.1"/>
    <property type="molecule type" value="Genomic_DNA"/>
</dbReference>
<proteinExistence type="predicted"/>
<evidence type="ECO:0000313" key="6">
    <source>
        <dbReference type="Proteomes" id="UP000708208"/>
    </source>
</evidence>
<protein>
    <recommendedName>
        <fullName evidence="4">CUB domain-containing protein</fullName>
    </recommendedName>
</protein>
<feature type="compositionally biased region" description="Basic and acidic residues" evidence="3">
    <location>
        <begin position="503"/>
        <end position="514"/>
    </location>
</feature>
<feature type="region of interest" description="Disordered" evidence="3">
    <location>
        <begin position="501"/>
        <end position="524"/>
    </location>
</feature>
<evidence type="ECO:0000256" key="3">
    <source>
        <dbReference type="SAM" id="MobiDB-lite"/>
    </source>
</evidence>
<feature type="domain" description="CUB" evidence="4">
    <location>
        <begin position="58"/>
        <end position="179"/>
    </location>
</feature>
<dbReference type="Proteomes" id="UP000708208">
    <property type="component" value="Unassembled WGS sequence"/>
</dbReference>
<keyword evidence="6" id="KW-1185">Reference proteome</keyword>
<dbReference type="PANTHER" id="PTHR33236">
    <property type="entry name" value="INTRAFLAGELLAR TRANSPORT PROTEIN 122 FAMILY PROTEIN-RELATED"/>
    <property type="match status" value="1"/>
</dbReference>
<accession>A0A8J2JPB1</accession>
<gene>
    <name evidence="5" type="ORF">AFUS01_LOCUS2639</name>
</gene>
<dbReference type="OrthoDB" id="6344756at2759"/>
<name>A0A8J2JPB1_9HEXA</name>
<evidence type="ECO:0000256" key="1">
    <source>
        <dbReference type="ARBA" id="ARBA00023157"/>
    </source>
</evidence>
<sequence length="524" mass="59242">MGAKKCDKVQRLRFTGVNSHIVPIAESSFLRKPRDFGDFQNRTTPLEKGLLPPSVYRCGETSRDLVLNFVNPNFPDNDMSPGDCRFRLVISSPHVCQVRVDFVDTEMVAPTRGDCLTQVFEVEGAMWPTGIPPLCGINNDQHFYLHLDTWSANTSYLDFRLVTAVSGKPYRFGMWLTQIDCTNFNVLRAPDGCTQYFLGESGSIKAFNFEGAQHLNGQNYRICIRTGKGVCGVRYDSNDKDFNIRKSIMAAEDTHAKSGTGSSVCGLDYLLIPDGRSSFAQKKSEKRERSSGRLLWRRQENIIIVNTDMFRQVPPPQAPYQVPSPPIRLELPTTETTTMKSIPKMSSRLKGHSDRYCGEVFSTAEEETTNQSIFARVTSNLITLRVKTSTLLERKMFKLNELPNQTTGFRIHYRQLRQCGENLPDLTAQPNTVHFIQSSKPTILINNEEFTMPLENNTAALIDNESTDEAELFDANIDSSELPNESTKNATIDDISWDYLEPAESHESSEAVPDHEEDYDLYDF</sequence>
<dbReference type="PROSITE" id="PS01180">
    <property type="entry name" value="CUB"/>
    <property type="match status" value="1"/>
</dbReference>